<reference evidence="1 2" key="1">
    <citation type="journal article" date="2020" name="Mol. Plant">
        <title>The Chromosome-Based Rubber Tree Genome Provides New Insights into Spurge Genome Evolution and Rubber Biosynthesis.</title>
        <authorList>
            <person name="Liu J."/>
            <person name="Shi C."/>
            <person name="Shi C.C."/>
            <person name="Li W."/>
            <person name="Zhang Q.J."/>
            <person name="Zhang Y."/>
            <person name="Li K."/>
            <person name="Lu H.F."/>
            <person name="Shi C."/>
            <person name="Zhu S.T."/>
            <person name="Xiao Z.Y."/>
            <person name="Nan H."/>
            <person name="Yue Y."/>
            <person name="Zhu X.G."/>
            <person name="Wu Y."/>
            <person name="Hong X.N."/>
            <person name="Fan G.Y."/>
            <person name="Tong Y."/>
            <person name="Zhang D."/>
            <person name="Mao C.L."/>
            <person name="Liu Y.L."/>
            <person name="Hao S.J."/>
            <person name="Liu W.Q."/>
            <person name="Lv M.Q."/>
            <person name="Zhang H.B."/>
            <person name="Liu Y."/>
            <person name="Hu-Tang G.R."/>
            <person name="Wang J.P."/>
            <person name="Wang J.H."/>
            <person name="Sun Y.H."/>
            <person name="Ni S.B."/>
            <person name="Chen W.B."/>
            <person name="Zhang X.C."/>
            <person name="Jiao Y.N."/>
            <person name="Eichler E.E."/>
            <person name="Li G.H."/>
            <person name="Liu X."/>
            <person name="Gao L.Z."/>
        </authorList>
    </citation>
    <scope>NUCLEOTIDE SEQUENCE [LARGE SCALE GENOMIC DNA]</scope>
    <source>
        <strain evidence="2">cv. GT1</strain>
        <tissue evidence="1">Leaf</tissue>
    </source>
</reference>
<evidence type="ECO:0000313" key="2">
    <source>
        <dbReference type="Proteomes" id="UP000467840"/>
    </source>
</evidence>
<dbReference type="GO" id="GO:0005730">
    <property type="term" value="C:nucleolus"/>
    <property type="evidence" value="ECO:0007669"/>
    <property type="project" value="TreeGrafter"/>
</dbReference>
<gene>
    <name evidence="1" type="ORF">GH714_025592</name>
</gene>
<comment type="caution">
    <text evidence="1">The sequence shown here is derived from an EMBL/GenBank/DDBJ whole genome shotgun (WGS) entry which is preliminary data.</text>
</comment>
<dbReference type="InterPro" id="IPR039844">
    <property type="entry name" value="URB1"/>
</dbReference>
<name>A0A6A6MKS0_HEVBR</name>
<keyword evidence="2" id="KW-1185">Reference proteome</keyword>
<dbReference type="GO" id="GO:0000463">
    <property type="term" value="P:maturation of LSU-rRNA from tricistronic rRNA transcript (SSU-rRNA, 5.8S rRNA, LSU-rRNA)"/>
    <property type="evidence" value="ECO:0007669"/>
    <property type="project" value="TreeGrafter"/>
</dbReference>
<evidence type="ECO:0000313" key="1">
    <source>
        <dbReference type="EMBL" id="KAF2314351.1"/>
    </source>
</evidence>
<accession>A0A6A6MKS0</accession>
<sequence>MMFFAQETILDVDFDASEFAAAVAFGLFLRQAPFHVLFPAIISSDGPCLSESSKIKDVLMAKLSECTSEFVVSYLRLLLFWFYQIQLSYRIKPLPILREFAEICYVLLKHMLAQLSAFKPDSEDPPLAKMIQEVAEIIFCHPAVKASLTYPLSCDQNLANDDFSEGNSRDNLQAFLSFSQQRIHPIDHHRPVTARALFYTLWEMEKKILDINLIEEIYFKICKFATNLKVDFAYSCLLEAVSAVYRQKYMQCDLLDALSLVLSRVIISTPVEILSHCIYGASKTKAKLLFLLVDISPLHLSVFGYLFLEILNEKVHLKGNKVEEACETSLSDEDFMLLLPSAFSYLTTVFMKFEKQFYKQFTSIPSFYSKILLSGFHNWKSFVSGYVFQENYDEFLPHLLKNLSIWWMLAFLERQLRCYNATLPSVEA</sequence>
<dbReference type="AlphaFoldDB" id="A0A6A6MKS0"/>
<dbReference type="PANTHER" id="PTHR13500">
    <property type="entry name" value="NUCLEOLAR PRERIBOSOMAL-ASSOCIATED PROTEIN 1"/>
    <property type="match status" value="1"/>
</dbReference>
<proteinExistence type="predicted"/>
<organism evidence="1 2">
    <name type="scientific">Hevea brasiliensis</name>
    <name type="common">Para rubber tree</name>
    <name type="synonym">Siphonia brasiliensis</name>
    <dbReference type="NCBI Taxonomy" id="3981"/>
    <lineage>
        <taxon>Eukaryota</taxon>
        <taxon>Viridiplantae</taxon>
        <taxon>Streptophyta</taxon>
        <taxon>Embryophyta</taxon>
        <taxon>Tracheophyta</taxon>
        <taxon>Spermatophyta</taxon>
        <taxon>Magnoliopsida</taxon>
        <taxon>eudicotyledons</taxon>
        <taxon>Gunneridae</taxon>
        <taxon>Pentapetalae</taxon>
        <taxon>rosids</taxon>
        <taxon>fabids</taxon>
        <taxon>Malpighiales</taxon>
        <taxon>Euphorbiaceae</taxon>
        <taxon>Crotonoideae</taxon>
        <taxon>Micrandreae</taxon>
        <taxon>Hevea</taxon>
    </lineage>
</organism>
<dbReference type="GO" id="GO:0000466">
    <property type="term" value="P:maturation of 5.8S rRNA from tricistronic rRNA transcript (SSU-rRNA, 5.8S rRNA, LSU-rRNA)"/>
    <property type="evidence" value="ECO:0007669"/>
    <property type="project" value="TreeGrafter"/>
</dbReference>
<dbReference type="Proteomes" id="UP000467840">
    <property type="component" value="Chromosome 15"/>
</dbReference>
<dbReference type="PANTHER" id="PTHR13500:SF0">
    <property type="entry name" value="NUCLEOLAR PRE-RIBOSOMAL-ASSOCIATED PROTEIN 1"/>
    <property type="match status" value="1"/>
</dbReference>
<protein>
    <recommendedName>
        <fullName evidence="3">Nucleolar pre-ribosomal-associated protein 1 C-terminal domain-containing protein</fullName>
    </recommendedName>
</protein>
<dbReference type="EMBL" id="JAAGAX010000005">
    <property type="protein sequence ID" value="KAF2314351.1"/>
    <property type="molecule type" value="Genomic_DNA"/>
</dbReference>
<evidence type="ECO:0008006" key="3">
    <source>
        <dbReference type="Google" id="ProtNLM"/>
    </source>
</evidence>